<comment type="caution">
    <text evidence="3">The sequence shown here is derived from an EMBL/GenBank/DDBJ whole genome shotgun (WGS) entry which is preliminary data.</text>
</comment>
<dbReference type="PRINTS" id="PR00081">
    <property type="entry name" value="GDHRDH"/>
</dbReference>
<proteinExistence type="inferred from homology"/>
<dbReference type="AlphaFoldDB" id="A0A501W7H2"/>
<dbReference type="Proteomes" id="UP000316727">
    <property type="component" value="Unassembled WGS sequence"/>
</dbReference>
<evidence type="ECO:0000256" key="2">
    <source>
        <dbReference type="ARBA" id="ARBA00023002"/>
    </source>
</evidence>
<protein>
    <submittedName>
        <fullName evidence="3">SDR family NAD(P)-dependent oxidoreductase</fullName>
    </submittedName>
</protein>
<gene>
    <name evidence="3" type="ORF">FJM65_08995</name>
</gene>
<keyword evidence="4" id="KW-1185">Reference proteome</keyword>
<dbReference type="PROSITE" id="PS00061">
    <property type="entry name" value="ADH_SHORT"/>
    <property type="match status" value="1"/>
</dbReference>
<organism evidence="3 4">
    <name type="scientific">Pontibacter mangrovi</name>
    <dbReference type="NCBI Taxonomy" id="2589816"/>
    <lineage>
        <taxon>Bacteria</taxon>
        <taxon>Pseudomonadati</taxon>
        <taxon>Bacteroidota</taxon>
        <taxon>Cytophagia</taxon>
        <taxon>Cytophagales</taxon>
        <taxon>Hymenobacteraceae</taxon>
        <taxon>Pontibacter</taxon>
    </lineage>
</organism>
<dbReference type="CDD" id="cd05233">
    <property type="entry name" value="SDR_c"/>
    <property type="match status" value="1"/>
</dbReference>
<dbReference type="Gene3D" id="3.40.50.720">
    <property type="entry name" value="NAD(P)-binding Rossmann-like Domain"/>
    <property type="match status" value="1"/>
</dbReference>
<dbReference type="SUPFAM" id="SSF51735">
    <property type="entry name" value="NAD(P)-binding Rossmann-fold domains"/>
    <property type="match status" value="1"/>
</dbReference>
<dbReference type="GO" id="GO:0016491">
    <property type="term" value="F:oxidoreductase activity"/>
    <property type="evidence" value="ECO:0007669"/>
    <property type="project" value="UniProtKB-KW"/>
</dbReference>
<keyword evidence="2" id="KW-0560">Oxidoreductase</keyword>
<accession>A0A501W7H2</accession>
<name>A0A501W7H2_9BACT</name>
<dbReference type="PANTHER" id="PTHR43115">
    <property type="entry name" value="DEHYDROGENASE/REDUCTASE SDR FAMILY MEMBER 11"/>
    <property type="match status" value="1"/>
</dbReference>
<dbReference type="OrthoDB" id="597477at2"/>
<comment type="similarity">
    <text evidence="1">Belongs to the short-chain dehydrogenases/reductases (SDR) family.</text>
</comment>
<evidence type="ECO:0000313" key="3">
    <source>
        <dbReference type="EMBL" id="TPE44280.1"/>
    </source>
</evidence>
<dbReference type="InterPro" id="IPR036291">
    <property type="entry name" value="NAD(P)-bd_dom_sf"/>
</dbReference>
<dbReference type="InterPro" id="IPR002347">
    <property type="entry name" value="SDR_fam"/>
</dbReference>
<evidence type="ECO:0000313" key="4">
    <source>
        <dbReference type="Proteomes" id="UP000316727"/>
    </source>
</evidence>
<reference evidence="3 4" key="1">
    <citation type="submission" date="2019-06" db="EMBL/GenBank/DDBJ databases">
        <title>A novel bacterium of genus Pontibacter, isolated from marine sediment.</title>
        <authorList>
            <person name="Huang H."/>
            <person name="Mo K."/>
            <person name="Hu Y."/>
        </authorList>
    </citation>
    <scope>NUCLEOTIDE SEQUENCE [LARGE SCALE GENOMIC DNA]</scope>
    <source>
        <strain evidence="3 4">HB172049</strain>
    </source>
</reference>
<dbReference type="Pfam" id="PF00106">
    <property type="entry name" value="adh_short"/>
    <property type="match status" value="1"/>
</dbReference>
<sequence length="235" mass="24532">MVQDLEGRKAVVSGGGSGIGRALVEELTTAKVPVAVADLDLPHTLPAGATPYTCDVTQGTAIDAFFAAVHQQMGTPDILVCSAGQGIHEKLTEGDPEKWQQIINTNLMGTLRMIRAFVPGMLEAGKGDVVLISSVAAGQAYPYGGIYAATKTALQVIAETLRQEVLPTVRVSVVAPGVTDTNFFQNTLSGSQTAESIGYGALSAQQVAQSIMYALRQPPGVAINHITLRPAAQAF</sequence>
<dbReference type="PANTHER" id="PTHR43115:SF4">
    <property type="entry name" value="DEHYDROGENASE_REDUCTASE SDR FAMILY MEMBER 11"/>
    <property type="match status" value="1"/>
</dbReference>
<evidence type="ECO:0000256" key="1">
    <source>
        <dbReference type="ARBA" id="ARBA00006484"/>
    </source>
</evidence>
<dbReference type="EMBL" id="VFRQ01000004">
    <property type="protein sequence ID" value="TPE44280.1"/>
    <property type="molecule type" value="Genomic_DNA"/>
</dbReference>
<dbReference type="InterPro" id="IPR020904">
    <property type="entry name" value="Sc_DH/Rdtase_CS"/>
</dbReference>